<dbReference type="Proteomes" id="UP000237662">
    <property type="component" value="Unassembled WGS sequence"/>
</dbReference>
<sequence>MRIFVTEQDRISYIRGKLRSDGAMISVQTIKQWPTSIAFITWSFGEAESDHRYREVFSSGKETICQVTTLFGVWIVSSRFYEKTLDGYERCRR</sequence>
<accession>A0A2S6I7N2</accession>
<protein>
    <submittedName>
        <fullName evidence="1">Uncharacterized protein</fullName>
    </submittedName>
</protein>
<keyword evidence="2" id="KW-1185">Reference proteome</keyword>
<proteinExistence type="predicted"/>
<gene>
    <name evidence="1" type="ORF">CLV84_0431</name>
</gene>
<dbReference type="AlphaFoldDB" id="A0A2S6I7N2"/>
<evidence type="ECO:0000313" key="1">
    <source>
        <dbReference type="EMBL" id="PPK87488.1"/>
    </source>
</evidence>
<comment type="caution">
    <text evidence="1">The sequence shown here is derived from an EMBL/GenBank/DDBJ whole genome shotgun (WGS) entry which is preliminary data.</text>
</comment>
<reference evidence="1 2" key="1">
    <citation type="submission" date="2018-02" db="EMBL/GenBank/DDBJ databases">
        <title>Genomic Encyclopedia of Archaeal and Bacterial Type Strains, Phase II (KMG-II): from individual species to whole genera.</title>
        <authorList>
            <person name="Goeker M."/>
        </authorList>
    </citation>
    <scope>NUCLEOTIDE SEQUENCE [LARGE SCALE GENOMIC DNA]</scope>
    <source>
        <strain evidence="1 2">DSM 29526</strain>
    </source>
</reference>
<evidence type="ECO:0000313" key="2">
    <source>
        <dbReference type="Proteomes" id="UP000237662"/>
    </source>
</evidence>
<organism evidence="1 2">
    <name type="scientific">Neolewinella xylanilytica</name>
    <dbReference type="NCBI Taxonomy" id="1514080"/>
    <lineage>
        <taxon>Bacteria</taxon>
        <taxon>Pseudomonadati</taxon>
        <taxon>Bacteroidota</taxon>
        <taxon>Saprospiria</taxon>
        <taxon>Saprospirales</taxon>
        <taxon>Lewinellaceae</taxon>
        <taxon>Neolewinella</taxon>
    </lineage>
</organism>
<dbReference type="EMBL" id="PTJC01000005">
    <property type="protein sequence ID" value="PPK87488.1"/>
    <property type="molecule type" value="Genomic_DNA"/>
</dbReference>
<name>A0A2S6I7N2_9BACT</name>
<dbReference type="RefSeq" id="WP_104418087.1">
    <property type="nucleotide sequence ID" value="NZ_PTJC01000005.1"/>
</dbReference>